<dbReference type="PANTHER" id="PTHR20836">
    <property type="entry name" value="DIHYDRODIPICOLINATE REDUCTASE"/>
    <property type="match status" value="1"/>
</dbReference>
<keyword evidence="7 13" id="KW-0520">NAD</keyword>
<evidence type="ECO:0000256" key="1">
    <source>
        <dbReference type="ARBA" id="ARBA00006642"/>
    </source>
</evidence>
<evidence type="ECO:0000259" key="14">
    <source>
        <dbReference type="Pfam" id="PF01113"/>
    </source>
</evidence>
<keyword evidence="2 13" id="KW-0963">Cytoplasm</keyword>
<sequence>MAASVSSPQNSPAPMRLVVTGASGRMGKALIRGIADNPATVLSGAIVREGSPLIGQDAGEMAGTGKNGVLLSADPLPVFAEAEGVLDFTTPATTLIYAALAAQARIVHVIGTTGCSEEDEEKIRAAARHATIIKSGNMSLGVNLLSALVEQAARALPPSAFDIEILEMHHKHKVDAPSGTALLLGEAAAEGRNINLSDHSVRVRDGHTGAREDGTIGFATLRGGSVIGEHSVMFAGVSERITLTHQAQDRSVFAEGAVAAGLWARGKKPGLYSMRDVLGL</sequence>
<keyword evidence="3 13" id="KW-0028">Amino-acid biosynthesis</keyword>
<comment type="subcellular location">
    <subcellularLocation>
        <location evidence="13">Cytoplasm</location>
    </subcellularLocation>
</comment>
<feature type="domain" description="Dihydrodipicolinate reductase N-terminal" evidence="14">
    <location>
        <begin position="15"/>
        <end position="138"/>
    </location>
</feature>
<dbReference type="GO" id="GO:0016726">
    <property type="term" value="F:oxidoreductase activity, acting on CH or CH2 groups, NAD or NADP as acceptor"/>
    <property type="evidence" value="ECO:0007669"/>
    <property type="project" value="UniProtKB-UniRule"/>
</dbReference>
<dbReference type="NCBIfam" id="TIGR00036">
    <property type="entry name" value="dapB"/>
    <property type="match status" value="1"/>
</dbReference>
<dbReference type="InterPro" id="IPR000846">
    <property type="entry name" value="DapB_N"/>
</dbReference>
<evidence type="ECO:0000313" key="17">
    <source>
        <dbReference type="Proteomes" id="UP000252893"/>
    </source>
</evidence>
<dbReference type="Gene3D" id="3.30.360.10">
    <property type="entry name" value="Dihydrodipicolinate Reductase, domain 2"/>
    <property type="match status" value="1"/>
</dbReference>
<dbReference type="CDD" id="cd02274">
    <property type="entry name" value="DHDPR_N"/>
    <property type="match status" value="1"/>
</dbReference>
<keyword evidence="4 13" id="KW-0521">NADP</keyword>
<dbReference type="EC" id="1.17.1.8" evidence="10 13"/>
<dbReference type="InterPro" id="IPR022663">
    <property type="entry name" value="DapB_C"/>
</dbReference>
<feature type="active site" description="Proton donor/acceptor" evidence="13">
    <location>
        <position position="169"/>
    </location>
</feature>
<evidence type="ECO:0000256" key="10">
    <source>
        <dbReference type="ARBA" id="ARBA00038983"/>
    </source>
</evidence>
<dbReference type="InterPro" id="IPR023940">
    <property type="entry name" value="DHDPR_bac"/>
</dbReference>
<reference evidence="16 17" key="1">
    <citation type="submission" date="2018-06" db="EMBL/GenBank/DDBJ databases">
        <title>Genomic Encyclopedia of Type Strains, Phase IV (KMG-IV): sequencing the most valuable type-strain genomes for metagenomic binning, comparative biology and taxonomic classification.</title>
        <authorList>
            <person name="Goeker M."/>
        </authorList>
    </citation>
    <scope>NUCLEOTIDE SEQUENCE [LARGE SCALE GENOMIC DNA]</scope>
    <source>
        <strain evidence="16 17">DSM 25619</strain>
    </source>
</reference>
<dbReference type="UniPathway" id="UPA00034">
    <property type="reaction ID" value="UER00018"/>
</dbReference>
<dbReference type="Gene3D" id="3.40.50.720">
    <property type="entry name" value="NAD(P)-binding Rossmann-like Domain"/>
    <property type="match status" value="1"/>
</dbReference>
<evidence type="ECO:0000256" key="7">
    <source>
        <dbReference type="ARBA" id="ARBA00023027"/>
    </source>
</evidence>
<keyword evidence="5 13" id="KW-0220">Diaminopimelate biosynthesis</keyword>
<evidence type="ECO:0000256" key="3">
    <source>
        <dbReference type="ARBA" id="ARBA00022605"/>
    </source>
</evidence>
<evidence type="ECO:0000256" key="4">
    <source>
        <dbReference type="ARBA" id="ARBA00022857"/>
    </source>
</evidence>
<evidence type="ECO:0000256" key="13">
    <source>
        <dbReference type="HAMAP-Rule" id="MF_00102"/>
    </source>
</evidence>
<comment type="catalytic activity">
    <reaction evidence="12 13">
        <text>(S)-2,3,4,5-tetrahydrodipicolinate + NAD(+) + H2O = (2S,4S)-4-hydroxy-2,3,4,5-tetrahydrodipicolinate + NADH + H(+)</text>
        <dbReference type="Rhea" id="RHEA:35323"/>
        <dbReference type="ChEBI" id="CHEBI:15377"/>
        <dbReference type="ChEBI" id="CHEBI:15378"/>
        <dbReference type="ChEBI" id="CHEBI:16845"/>
        <dbReference type="ChEBI" id="CHEBI:57540"/>
        <dbReference type="ChEBI" id="CHEBI:57945"/>
        <dbReference type="ChEBI" id="CHEBI:67139"/>
        <dbReference type="EC" id="1.17.1.8"/>
    </reaction>
</comment>
<dbReference type="Proteomes" id="UP000252893">
    <property type="component" value="Unassembled WGS sequence"/>
</dbReference>
<dbReference type="GO" id="GO:0008839">
    <property type="term" value="F:4-hydroxy-tetrahydrodipicolinate reductase"/>
    <property type="evidence" value="ECO:0007669"/>
    <property type="project" value="UniProtKB-UniRule"/>
</dbReference>
<feature type="binding site" evidence="13">
    <location>
        <begin position="135"/>
        <end position="138"/>
    </location>
    <ligand>
        <name>NAD(+)</name>
        <dbReference type="ChEBI" id="CHEBI:57540"/>
    </ligand>
</feature>
<evidence type="ECO:0000256" key="6">
    <source>
        <dbReference type="ARBA" id="ARBA00023002"/>
    </source>
</evidence>
<dbReference type="InterPro" id="IPR022664">
    <property type="entry name" value="DapB_N_CS"/>
</dbReference>
<dbReference type="InterPro" id="IPR036291">
    <property type="entry name" value="NAD(P)-bd_dom_sf"/>
</dbReference>
<feature type="binding site" evidence="13">
    <location>
        <begin position="111"/>
        <end position="113"/>
    </location>
    <ligand>
        <name>NAD(+)</name>
        <dbReference type="ChEBI" id="CHEBI:57540"/>
    </ligand>
</feature>
<feature type="domain" description="Dihydrodipicolinate reductase C-terminal" evidence="15">
    <location>
        <begin position="141"/>
        <end position="278"/>
    </location>
</feature>
<evidence type="ECO:0000313" key="16">
    <source>
        <dbReference type="EMBL" id="RBO93444.1"/>
    </source>
</evidence>
<dbReference type="GO" id="GO:0051287">
    <property type="term" value="F:NAD binding"/>
    <property type="evidence" value="ECO:0007669"/>
    <property type="project" value="UniProtKB-UniRule"/>
</dbReference>
<comment type="function">
    <text evidence="13">Catalyzes the conversion of 4-hydroxy-tetrahydrodipicolinate (HTPA) to tetrahydrodipicolinate.</text>
</comment>
<evidence type="ECO:0000256" key="2">
    <source>
        <dbReference type="ARBA" id="ARBA00022490"/>
    </source>
</evidence>
<feature type="binding site" evidence="13">
    <location>
        <begin position="21"/>
        <end position="26"/>
    </location>
    <ligand>
        <name>NAD(+)</name>
        <dbReference type="ChEBI" id="CHEBI:57540"/>
    </ligand>
</feature>
<dbReference type="AlphaFoldDB" id="A0A366DW08"/>
<feature type="active site" description="Proton donor" evidence="13">
    <location>
        <position position="173"/>
    </location>
</feature>
<keyword evidence="17" id="KW-1185">Reference proteome</keyword>
<dbReference type="FunFam" id="3.30.360.10:FF:000004">
    <property type="entry name" value="4-hydroxy-tetrahydrodipicolinate reductase"/>
    <property type="match status" value="1"/>
</dbReference>
<evidence type="ECO:0000256" key="5">
    <source>
        <dbReference type="ARBA" id="ARBA00022915"/>
    </source>
</evidence>
<dbReference type="HAMAP" id="MF_00102">
    <property type="entry name" value="DapB"/>
    <property type="match status" value="1"/>
</dbReference>
<comment type="catalytic activity">
    <reaction evidence="11 13">
        <text>(S)-2,3,4,5-tetrahydrodipicolinate + NADP(+) + H2O = (2S,4S)-4-hydroxy-2,3,4,5-tetrahydrodipicolinate + NADPH + H(+)</text>
        <dbReference type="Rhea" id="RHEA:35331"/>
        <dbReference type="ChEBI" id="CHEBI:15377"/>
        <dbReference type="ChEBI" id="CHEBI:15378"/>
        <dbReference type="ChEBI" id="CHEBI:16845"/>
        <dbReference type="ChEBI" id="CHEBI:57783"/>
        <dbReference type="ChEBI" id="CHEBI:58349"/>
        <dbReference type="ChEBI" id="CHEBI:67139"/>
        <dbReference type="EC" id="1.17.1.8"/>
    </reaction>
</comment>
<dbReference type="GO" id="GO:0050661">
    <property type="term" value="F:NADP binding"/>
    <property type="evidence" value="ECO:0007669"/>
    <property type="project" value="UniProtKB-UniRule"/>
</dbReference>
<dbReference type="GO" id="GO:0009089">
    <property type="term" value="P:lysine biosynthetic process via diaminopimelate"/>
    <property type="evidence" value="ECO:0007669"/>
    <property type="project" value="UniProtKB-UniRule"/>
</dbReference>
<dbReference type="GO" id="GO:0005829">
    <property type="term" value="C:cytosol"/>
    <property type="evidence" value="ECO:0007669"/>
    <property type="project" value="TreeGrafter"/>
</dbReference>
<proteinExistence type="inferred from homology"/>
<dbReference type="PIRSF" id="PIRSF000161">
    <property type="entry name" value="DHPR"/>
    <property type="match status" value="1"/>
</dbReference>
<gene>
    <name evidence="13" type="primary">dapB</name>
    <name evidence="16" type="ORF">DFR47_105161</name>
</gene>
<accession>A0A366DW08</accession>
<dbReference type="PROSITE" id="PS01298">
    <property type="entry name" value="DAPB"/>
    <property type="match status" value="1"/>
</dbReference>
<feature type="binding site" evidence="13">
    <location>
        <begin position="179"/>
        <end position="180"/>
    </location>
    <ligand>
        <name>(S)-2,3,4,5-tetrahydrodipicolinate</name>
        <dbReference type="ChEBI" id="CHEBI:16845"/>
    </ligand>
</feature>
<keyword evidence="6 13" id="KW-0560">Oxidoreductase</keyword>
<feature type="binding site" evidence="13">
    <location>
        <position position="170"/>
    </location>
    <ligand>
        <name>(S)-2,3,4,5-tetrahydrodipicolinate</name>
        <dbReference type="ChEBI" id="CHEBI:16845"/>
    </ligand>
</feature>
<evidence type="ECO:0000256" key="9">
    <source>
        <dbReference type="ARBA" id="ARBA00037922"/>
    </source>
</evidence>
<evidence type="ECO:0000256" key="11">
    <source>
        <dbReference type="ARBA" id="ARBA00049080"/>
    </source>
</evidence>
<comment type="caution">
    <text evidence="13">Lacks conserved residue(s) required for the propagation of feature annotation.</text>
</comment>
<dbReference type="GO" id="GO:0019877">
    <property type="term" value="P:diaminopimelate biosynthetic process"/>
    <property type="evidence" value="ECO:0007669"/>
    <property type="project" value="UniProtKB-UniRule"/>
</dbReference>
<comment type="caution">
    <text evidence="16">The sequence shown here is derived from an EMBL/GenBank/DDBJ whole genome shotgun (WGS) entry which is preliminary data.</text>
</comment>
<dbReference type="Pfam" id="PF05173">
    <property type="entry name" value="DapB_C"/>
    <property type="match status" value="1"/>
</dbReference>
<comment type="subunit">
    <text evidence="13">Homotetramer.</text>
</comment>
<dbReference type="Pfam" id="PF01113">
    <property type="entry name" value="DapB_N"/>
    <property type="match status" value="1"/>
</dbReference>
<dbReference type="EMBL" id="QNRH01000005">
    <property type="protein sequence ID" value="RBO93444.1"/>
    <property type="molecule type" value="Genomic_DNA"/>
</dbReference>
<dbReference type="RefSeq" id="WP_245416574.1">
    <property type="nucleotide sequence ID" value="NZ_JBHEEG010000006.1"/>
</dbReference>
<evidence type="ECO:0000256" key="8">
    <source>
        <dbReference type="ARBA" id="ARBA00023154"/>
    </source>
</evidence>
<comment type="pathway">
    <text evidence="9 13">Amino-acid biosynthesis; L-lysine biosynthesis via DAP pathway; (S)-tetrahydrodipicolinate from L-aspartate: step 4/4.</text>
</comment>
<comment type="similarity">
    <text evidence="1 13">Belongs to the DapB family.</text>
</comment>
<organism evidence="16 17">
    <name type="scientific">Pseudochrobactrum asaccharolyticum</name>
    <dbReference type="NCBI Taxonomy" id="354351"/>
    <lineage>
        <taxon>Bacteria</taxon>
        <taxon>Pseudomonadati</taxon>
        <taxon>Pseudomonadota</taxon>
        <taxon>Alphaproteobacteria</taxon>
        <taxon>Hyphomicrobiales</taxon>
        <taxon>Brucellaceae</taxon>
        <taxon>Pseudochrobactrum</taxon>
    </lineage>
</organism>
<dbReference type="SUPFAM" id="SSF51735">
    <property type="entry name" value="NAD(P)-binding Rossmann-fold domains"/>
    <property type="match status" value="1"/>
</dbReference>
<evidence type="ECO:0000256" key="12">
    <source>
        <dbReference type="ARBA" id="ARBA00049396"/>
    </source>
</evidence>
<comment type="caution">
    <text evidence="13">Was originally thought to be a dihydrodipicolinate reductase (DHDPR), catalyzing the conversion of dihydrodipicolinate to tetrahydrodipicolinate. However, it was shown in E.coli that the substrate of the enzymatic reaction is not dihydrodipicolinate (DHDP) but in fact (2S,4S)-4-hydroxy-2,3,4,5-tetrahydrodipicolinic acid (HTPA), the product released by the DapA-catalyzed reaction.</text>
</comment>
<dbReference type="SUPFAM" id="SSF55347">
    <property type="entry name" value="Glyceraldehyde-3-phosphate dehydrogenase-like, C-terminal domain"/>
    <property type="match status" value="1"/>
</dbReference>
<evidence type="ECO:0000259" key="15">
    <source>
        <dbReference type="Pfam" id="PF05173"/>
    </source>
</evidence>
<dbReference type="PANTHER" id="PTHR20836:SF0">
    <property type="entry name" value="4-HYDROXY-TETRAHYDRODIPICOLINATE REDUCTASE 1, CHLOROPLASTIC-RELATED"/>
    <property type="match status" value="1"/>
</dbReference>
<name>A0A366DW08_9HYPH</name>
<keyword evidence="8 13" id="KW-0457">Lysine biosynthesis</keyword>
<protein>
    <recommendedName>
        <fullName evidence="10 13">4-hydroxy-tetrahydrodipicolinate reductase</fullName>
        <shortName evidence="13">HTPA reductase</shortName>
        <ecNumber evidence="10 13">1.17.1.8</ecNumber>
    </recommendedName>
</protein>